<protein>
    <submittedName>
        <fullName evidence="5">TPR repeat-containing protein</fullName>
    </submittedName>
</protein>
<feature type="coiled-coil region" evidence="2">
    <location>
        <begin position="500"/>
        <end position="527"/>
    </location>
</feature>
<proteinExistence type="predicted"/>
<keyword evidence="2" id="KW-0175">Coiled coil</keyword>
<dbReference type="EMBL" id="CP021642">
    <property type="protein sequence ID" value="AVX44917.1"/>
    <property type="molecule type" value="Genomic_DNA"/>
</dbReference>
<name>A0A2R4P2K7_9BACT</name>
<evidence type="ECO:0000259" key="3">
    <source>
        <dbReference type="Pfam" id="PF13271"/>
    </source>
</evidence>
<dbReference type="AlphaFoldDB" id="A0A2R4P2K7"/>
<feature type="domain" description="DUF4062" evidence="3">
    <location>
        <begin position="6"/>
        <end position="91"/>
    </location>
</feature>
<dbReference type="InterPro" id="IPR052752">
    <property type="entry name" value="NACHT-WD_repeat"/>
</dbReference>
<reference evidence="5 6" key="1">
    <citation type="journal article" date="2018" name="Emerg. Microbes Infect.">
        <title>Genomic analysis of oral Campylobacter concisus strains identified a potential bacterial molecular marker associated with active Crohn's disease.</title>
        <authorList>
            <person name="Liu F."/>
            <person name="Ma R."/>
            <person name="Tay C.Y.A."/>
            <person name="Octavia S."/>
            <person name="Lan R."/>
            <person name="Chung H.K.L."/>
            <person name="Riordan S.M."/>
            <person name="Grimm M.C."/>
            <person name="Leong R.W."/>
            <person name="Tanaka M.M."/>
            <person name="Connor S."/>
            <person name="Zhang L."/>
        </authorList>
    </citation>
    <scope>NUCLEOTIDE SEQUENCE [LARGE SCALE GENOMIC DNA]</scope>
    <source>
        <strain evidence="5 6">P2CDO4</strain>
    </source>
</reference>
<sequence length="1230" mass="143984">MQKVFRVFVSSTFSDFKDEREILQTEIFPEIKKYCVDKGALFQPIDLRWGVSEEAQLDQKTLEVCLDEVKHCKDHPKPNFILLTGDRYGWIPLPFMIEKDEFEILLSKVKDEKLLKEWYRLDENQIPASYRLQERKGKYVKYEEWEKVENTLREILQEASKVLKKESQIAKYFTSATEAEFLERISKDENVKDNIFAFIRNIKDKGNTDNNFYEANNHERAAKLKEKIREQVSNLLELDAKIVGKNELDYEKDRFKECLKKFLKEKIDEFFKSENKSDQGNDDKEKKEDGNLFLKFKTNKLEDFISTPELDKVTKELLDYIDDTNSNKPYFISGRSGSGKSALMAHIIDEAEKNLKKISYIFIGTTPRSTNLNYVLSYLLGDNMPYVETEDGNITIKNAKISLSSQDDEGISSKEDIFSYKDMCKKAVETINALGQKEENFVFMIDAIDQLNTNNNPEWIPEILPSNVKLIISMLNDNNYSDDSSAYNFIKDRNYKVIELKKYSKALDLLENTLKKKNRKVTQEQSNYFLEQYKDAQTPFFIKMAAMEMAEWRSYDVIKKDVDLANNNKDVVKEFISNLGSIHHHSKDFIQKILCYLYISQNGLSENEILELLDCIVKNNNKRNNKFIEAVSPEKWHKNPIQNFPTVHWSRLWYVLKDLLKRSVIDGREVLYFFHREFENAIYEIYENELKKETENFLEDIVVLFDTSKGRWQVLFLSILEFYVNRYNENVDKYCQILANKNDIDDTLRKRNKKLTYLSHNNPSKDLISRFKILSYIVEILYKQDSKKWARSKAVITNNLATIYFKFNKEDKVKDIKELLKNSLAAIDSGSDKEQWAITYKRIFTNLLFAYLYIGDSKELKDLLSKFRGYKQINSGDIIFGKEPYTLLDITPDQLNDSAIDIFLNLPTEHIDENLANILYDICVKITNNNKNINPKQYIMVLEKASSIIKPLYEKLPDSYSNHYAYILNKLAVSYYELKDINSAINRLFELPQEDMSDELVNISYNNIISFTHEFTNVSNINIALALLIKAKDIIEPLYNKDNKKWANNWAEILNLAAKNYFIKQDCDNTLNMLINLPTDGLNDETANTCIANITQLHNIIKAPNLIDQIKAQKDLLEKAREITKNKYKENPQKWASDHAKILNPLVVRYKDLNDITNMLSALQDIPEQYLSIEAIDMSFKNIVIIAKALKRSGNQEISKELLNKAKVILEPEFNYWNNMYMEVLNELKD</sequence>
<dbReference type="PANTHER" id="PTHR19871:SF40">
    <property type="entry name" value="TETRATRICOPEPTIDE REPEAT PROTEIN 41-RELATED"/>
    <property type="match status" value="1"/>
</dbReference>
<organism evidence="5 6">
    <name type="scientific">Campylobacter concisus</name>
    <dbReference type="NCBI Taxonomy" id="199"/>
    <lineage>
        <taxon>Bacteria</taxon>
        <taxon>Pseudomonadati</taxon>
        <taxon>Campylobacterota</taxon>
        <taxon>Epsilonproteobacteria</taxon>
        <taxon>Campylobacterales</taxon>
        <taxon>Campylobacteraceae</taxon>
        <taxon>Campylobacter</taxon>
    </lineage>
</organism>
<dbReference type="Pfam" id="PF13271">
    <property type="entry name" value="DUF4062"/>
    <property type="match status" value="1"/>
</dbReference>
<gene>
    <name evidence="5" type="ORF">CCS77_1856</name>
</gene>
<dbReference type="Gene3D" id="3.40.50.300">
    <property type="entry name" value="P-loop containing nucleotide triphosphate hydrolases"/>
    <property type="match status" value="1"/>
</dbReference>
<evidence type="ECO:0000313" key="5">
    <source>
        <dbReference type="EMBL" id="AVX44917.1"/>
    </source>
</evidence>
<dbReference type="InterPro" id="IPR027417">
    <property type="entry name" value="P-loop_NTPase"/>
</dbReference>
<feature type="domain" description="Nephrocystin 3-like N-terminal" evidence="4">
    <location>
        <begin position="318"/>
        <end position="456"/>
    </location>
</feature>
<dbReference type="PANTHER" id="PTHR19871">
    <property type="entry name" value="BETA TRANSDUCIN-RELATED PROTEIN"/>
    <property type="match status" value="1"/>
</dbReference>
<keyword evidence="1" id="KW-0677">Repeat</keyword>
<accession>A0A2R4P2K7</accession>
<dbReference type="InterPro" id="IPR056884">
    <property type="entry name" value="NPHP3-like_N"/>
</dbReference>
<dbReference type="InterPro" id="IPR025139">
    <property type="entry name" value="DUF4062"/>
</dbReference>
<dbReference type="Proteomes" id="UP000241854">
    <property type="component" value="Chromosome"/>
</dbReference>
<dbReference type="SUPFAM" id="SSF52540">
    <property type="entry name" value="P-loop containing nucleoside triphosphate hydrolases"/>
    <property type="match status" value="1"/>
</dbReference>
<evidence type="ECO:0000259" key="4">
    <source>
        <dbReference type="Pfam" id="PF24883"/>
    </source>
</evidence>
<dbReference type="Pfam" id="PF24883">
    <property type="entry name" value="NPHP3_N"/>
    <property type="match status" value="1"/>
</dbReference>
<dbReference type="RefSeq" id="WP_107917209.1">
    <property type="nucleotide sequence ID" value="NZ_CP021642.1"/>
</dbReference>
<evidence type="ECO:0000256" key="2">
    <source>
        <dbReference type="SAM" id="Coils"/>
    </source>
</evidence>
<evidence type="ECO:0000313" key="6">
    <source>
        <dbReference type="Proteomes" id="UP000241854"/>
    </source>
</evidence>
<evidence type="ECO:0000256" key="1">
    <source>
        <dbReference type="ARBA" id="ARBA00022737"/>
    </source>
</evidence>